<gene>
    <name evidence="2" type="ORF">GCM10007964_15750</name>
</gene>
<evidence type="ECO:0000313" key="3">
    <source>
        <dbReference type="Proteomes" id="UP000645217"/>
    </source>
</evidence>
<organism evidence="2 3">
    <name type="scientific">Sphaerisporangium melleum</name>
    <dbReference type="NCBI Taxonomy" id="321316"/>
    <lineage>
        <taxon>Bacteria</taxon>
        <taxon>Bacillati</taxon>
        <taxon>Actinomycetota</taxon>
        <taxon>Actinomycetes</taxon>
        <taxon>Streptosporangiales</taxon>
        <taxon>Streptosporangiaceae</taxon>
        <taxon>Sphaerisporangium</taxon>
    </lineage>
</organism>
<comment type="caution">
    <text evidence="2">The sequence shown here is derived from an EMBL/GenBank/DDBJ whole genome shotgun (WGS) entry which is preliminary data.</text>
</comment>
<dbReference type="EMBL" id="BMNT01000007">
    <property type="protein sequence ID" value="GGK73813.1"/>
    <property type="molecule type" value="Genomic_DNA"/>
</dbReference>
<feature type="region of interest" description="Disordered" evidence="1">
    <location>
        <begin position="1"/>
        <end position="27"/>
    </location>
</feature>
<accession>A0A917QXM3</accession>
<evidence type="ECO:0000256" key="1">
    <source>
        <dbReference type="SAM" id="MobiDB-lite"/>
    </source>
</evidence>
<name>A0A917QXM3_9ACTN</name>
<sequence>MRMPEAMDQHHRGDERPNFGTDGEPRGTLLGVIEMIGSPESVAQAREFTKRKLGADHLALADVTLLVHAVSR</sequence>
<dbReference type="AlphaFoldDB" id="A0A917QXM3"/>
<keyword evidence="3" id="KW-1185">Reference proteome</keyword>
<feature type="compositionally biased region" description="Basic and acidic residues" evidence="1">
    <location>
        <begin position="1"/>
        <end position="17"/>
    </location>
</feature>
<dbReference type="Proteomes" id="UP000645217">
    <property type="component" value="Unassembled WGS sequence"/>
</dbReference>
<protein>
    <submittedName>
        <fullName evidence="2">Uncharacterized protein</fullName>
    </submittedName>
</protein>
<dbReference type="RefSeq" id="WP_189162283.1">
    <property type="nucleotide sequence ID" value="NZ_BMNT01000007.1"/>
</dbReference>
<proteinExistence type="predicted"/>
<reference evidence="2" key="1">
    <citation type="journal article" date="2014" name="Int. J. Syst. Evol. Microbiol.">
        <title>Complete genome sequence of Corynebacterium casei LMG S-19264T (=DSM 44701T), isolated from a smear-ripened cheese.</title>
        <authorList>
            <consortium name="US DOE Joint Genome Institute (JGI-PGF)"/>
            <person name="Walter F."/>
            <person name="Albersmeier A."/>
            <person name="Kalinowski J."/>
            <person name="Ruckert C."/>
        </authorList>
    </citation>
    <scope>NUCLEOTIDE SEQUENCE</scope>
    <source>
        <strain evidence="2">JCM 13064</strain>
    </source>
</reference>
<evidence type="ECO:0000313" key="2">
    <source>
        <dbReference type="EMBL" id="GGK73813.1"/>
    </source>
</evidence>
<reference evidence="2" key="2">
    <citation type="submission" date="2020-09" db="EMBL/GenBank/DDBJ databases">
        <authorList>
            <person name="Sun Q."/>
            <person name="Ohkuma M."/>
        </authorList>
    </citation>
    <scope>NUCLEOTIDE SEQUENCE</scope>
    <source>
        <strain evidence="2">JCM 13064</strain>
    </source>
</reference>